<dbReference type="InterPro" id="IPR036061">
    <property type="entry name" value="CheW-like_dom_sf"/>
</dbReference>
<name>A0AAU7AZ40_9ACTN</name>
<accession>A0AAU7AZ40</accession>
<dbReference type="Pfam" id="PF01584">
    <property type="entry name" value="CheW"/>
    <property type="match status" value="1"/>
</dbReference>
<gene>
    <name evidence="2" type="ORF">DSM112329_03776</name>
</gene>
<dbReference type="EMBL" id="CP114014">
    <property type="protein sequence ID" value="XAY06898.1"/>
    <property type="molecule type" value="Genomic_DNA"/>
</dbReference>
<feature type="domain" description="CheW-like" evidence="1">
    <location>
        <begin position="19"/>
        <end position="152"/>
    </location>
</feature>
<dbReference type="Gene3D" id="2.40.50.180">
    <property type="entry name" value="CheA-289, Domain 4"/>
    <property type="match status" value="1"/>
</dbReference>
<protein>
    <recommendedName>
        <fullName evidence="1">CheW-like domain-containing protein</fullName>
    </recommendedName>
</protein>
<dbReference type="GO" id="GO:0006935">
    <property type="term" value="P:chemotaxis"/>
    <property type="evidence" value="ECO:0007669"/>
    <property type="project" value="InterPro"/>
</dbReference>
<sequence length="152" mass="15379">MDLPFAFDAYAERAPAPSGLRALLLVVRGDRYAVRLERVRVVLSQPVITRLPDAAGALLGVTNVRGEVVPVVDTGAVLGVGPLRVAATAAVVDTARGPLALAGGDDPSSVVLDEAVGESDLPLGLVRHRTGDGVATLLDLDALAAVITGAAG</sequence>
<dbReference type="SMART" id="SM00260">
    <property type="entry name" value="CheW"/>
    <property type="match status" value="1"/>
</dbReference>
<dbReference type="AlphaFoldDB" id="A0AAU7AZ40"/>
<evidence type="ECO:0000313" key="2">
    <source>
        <dbReference type="EMBL" id="XAY06898.1"/>
    </source>
</evidence>
<proteinExistence type="predicted"/>
<organism evidence="2">
    <name type="scientific">Paraconexibacter sp. AEG42_29</name>
    <dbReference type="NCBI Taxonomy" id="2997339"/>
    <lineage>
        <taxon>Bacteria</taxon>
        <taxon>Bacillati</taxon>
        <taxon>Actinomycetota</taxon>
        <taxon>Thermoleophilia</taxon>
        <taxon>Solirubrobacterales</taxon>
        <taxon>Paraconexibacteraceae</taxon>
        <taxon>Paraconexibacter</taxon>
    </lineage>
</organism>
<dbReference type="PROSITE" id="PS50851">
    <property type="entry name" value="CHEW"/>
    <property type="match status" value="1"/>
</dbReference>
<reference evidence="2" key="1">
    <citation type="submission" date="2022-12" db="EMBL/GenBank/DDBJ databases">
        <title>Paraconexibacter alkalitolerans sp. nov. and Baekduia alba sp. nov., isolated from soil and emended description of the genera Paraconexibacter (Chun et al., 2020) and Baekduia (An et al., 2020).</title>
        <authorList>
            <person name="Vieira S."/>
            <person name="Huber K.J."/>
            <person name="Geppert A."/>
            <person name="Wolf J."/>
            <person name="Neumann-Schaal M."/>
            <person name="Muesken M."/>
            <person name="Overmann J."/>
        </authorList>
    </citation>
    <scope>NUCLEOTIDE SEQUENCE</scope>
    <source>
        <strain evidence="2">AEG42_29</strain>
    </source>
</reference>
<dbReference type="SUPFAM" id="SSF50341">
    <property type="entry name" value="CheW-like"/>
    <property type="match status" value="1"/>
</dbReference>
<dbReference type="GO" id="GO:0007165">
    <property type="term" value="P:signal transduction"/>
    <property type="evidence" value="ECO:0007669"/>
    <property type="project" value="InterPro"/>
</dbReference>
<dbReference type="RefSeq" id="WP_354698111.1">
    <property type="nucleotide sequence ID" value="NZ_CP114014.1"/>
</dbReference>
<dbReference type="KEGG" id="parq:DSM112329_03776"/>
<evidence type="ECO:0000259" key="1">
    <source>
        <dbReference type="PROSITE" id="PS50851"/>
    </source>
</evidence>
<dbReference type="InterPro" id="IPR002545">
    <property type="entry name" value="CheW-lke_dom"/>
</dbReference>